<feature type="transmembrane region" description="Helical" evidence="1">
    <location>
        <begin position="46"/>
        <end position="64"/>
    </location>
</feature>
<keyword evidence="1" id="KW-1133">Transmembrane helix</keyword>
<evidence type="ECO:0000313" key="3">
    <source>
        <dbReference type="WBParaSite" id="ACRNAN_scaffold14568.g13638.t1"/>
    </source>
</evidence>
<reference evidence="3" key="1">
    <citation type="submission" date="2022-11" db="UniProtKB">
        <authorList>
            <consortium name="WormBaseParasite"/>
        </authorList>
    </citation>
    <scope>IDENTIFICATION</scope>
</reference>
<keyword evidence="1" id="KW-0472">Membrane</keyword>
<feature type="transmembrane region" description="Helical" evidence="1">
    <location>
        <begin position="12"/>
        <end position="34"/>
    </location>
</feature>
<evidence type="ECO:0000256" key="1">
    <source>
        <dbReference type="SAM" id="Phobius"/>
    </source>
</evidence>
<name>A0A914CUV7_9BILA</name>
<protein>
    <submittedName>
        <fullName evidence="3">Uncharacterized protein</fullName>
    </submittedName>
</protein>
<dbReference type="WBParaSite" id="ACRNAN_scaffold14568.g13638.t1">
    <property type="protein sequence ID" value="ACRNAN_scaffold14568.g13638.t1"/>
    <property type="gene ID" value="ACRNAN_scaffold14568.g13638"/>
</dbReference>
<dbReference type="AlphaFoldDB" id="A0A914CUV7"/>
<dbReference type="Proteomes" id="UP000887540">
    <property type="component" value="Unplaced"/>
</dbReference>
<organism evidence="2 3">
    <name type="scientific">Acrobeloides nanus</name>
    <dbReference type="NCBI Taxonomy" id="290746"/>
    <lineage>
        <taxon>Eukaryota</taxon>
        <taxon>Metazoa</taxon>
        <taxon>Ecdysozoa</taxon>
        <taxon>Nematoda</taxon>
        <taxon>Chromadorea</taxon>
        <taxon>Rhabditida</taxon>
        <taxon>Tylenchina</taxon>
        <taxon>Cephalobomorpha</taxon>
        <taxon>Cephaloboidea</taxon>
        <taxon>Cephalobidae</taxon>
        <taxon>Acrobeloides</taxon>
    </lineage>
</organism>
<keyword evidence="2" id="KW-1185">Reference proteome</keyword>
<keyword evidence="1" id="KW-0812">Transmembrane</keyword>
<proteinExistence type="predicted"/>
<sequence>MEPYRYTVTNTTIWNALFMIHALGFFQVMPLFPLPAVKVLGVLGNLGDYFGGHVQFTILVVLILNV</sequence>
<accession>A0A914CUV7</accession>
<evidence type="ECO:0000313" key="2">
    <source>
        <dbReference type="Proteomes" id="UP000887540"/>
    </source>
</evidence>